<evidence type="ECO:0000313" key="3">
    <source>
        <dbReference type="Proteomes" id="UP000008148"/>
    </source>
</evidence>
<dbReference type="HOGENOM" id="CLU_2877681_0_0_6"/>
<dbReference type="STRING" id="290338.CKO_02189"/>
<proteinExistence type="predicted"/>
<dbReference type="Proteomes" id="UP000008148">
    <property type="component" value="Chromosome"/>
</dbReference>
<dbReference type="AlphaFoldDB" id="A8AIK0"/>
<reference evidence="2 3" key="1">
    <citation type="submission" date="2007-08" db="EMBL/GenBank/DDBJ databases">
        <authorList>
            <consortium name="The Citrobacter koseri Genome Sequencing Project"/>
            <person name="McClelland M."/>
            <person name="Sanderson E.K."/>
            <person name="Porwollik S."/>
            <person name="Spieth J."/>
            <person name="Clifton W.S."/>
            <person name="Latreille P."/>
            <person name="Courtney L."/>
            <person name="Wang C."/>
            <person name="Pepin K."/>
            <person name="Bhonagiri V."/>
            <person name="Nash W."/>
            <person name="Johnson M."/>
            <person name="Thiruvilangam P."/>
            <person name="Wilson R."/>
        </authorList>
    </citation>
    <scope>NUCLEOTIDE SEQUENCE [LARGE SCALE GENOMIC DNA]</scope>
    <source>
        <strain evidence="3">ATCC BAA-895 / CDC 4225-83 / SGSC4696</strain>
    </source>
</reference>
<accession>A8AIK0</accession>
<organism evidence="2 3">
    <name type="scientific">Citrobacter koseri (strain ATCC BAA-895 / CDC 4225-83 / SGSC4696)</name>
    <dbReference type="NCBI Taxonomy" id="290338"/>
    <lineage>
        <taxon>Bacteria</taxon>
        <taxon>Pseudomonadati</taxon>
        <taxon>Pseudomonadota</taxon>
        <taxon>Gammaproteobacteria</taxon>
        <taxon>Enterobacterales</taxon>
        <taxon>Enterobacteriaceae</taxon>
        <taxon>Citrobacter</taxon>
    </lineage>
</organism>
<dbReference type="KEGG" id="cko:CKO_02189"/>
<evidence type="ECO:0000313" key="2">
    <source>
        <dbReference type="EMBL" id="ABV13313.1"/>
    </source>
</evidence>
<name>A8AIK0_CITK8</name>
<gene>
    <name evidence="2" type="ordered locus">CKO_02189</name>
</gene>
<feature type="region of interest" description="Disordered" evidence="1">
    <location>
        <begin position="1"/>
        <end position="34"/>
    </location>
</feature>
<dbReference type="EMBL" id="CP000822">
    <property type="protein sequence ID" value="ABV13313.1"/>
    <property type="molecule type" value="Genomic_DNA"/>
</dbReference>
<protein>
    <submittedName>
        <fullName evidence="2">Uncharacterized protein</fullName>
    </submittedName>
</protein>
<evidence type="ECO:0000256" key="1">
    <source>
        <dbReference type="SAM" id="MobiDB-lite"/>
    </source>
</evidence>
<sequence length="63" mass="7282">MLIRINGIHAGKGQQKGRINRPFFIFTPPGRENNQRLRKTMRPLLRSYGVSSTVTLSPVRMRM</sequence>
<keyword evidence="3" id="KW-1185">Reference proteome</keyword>